<evidence type="ECO:0000256" key="2">
    <source>
        <dbReference type="ARBA" id="ARBA00023128"/>
    </source>
</evidence>
<dbReference type="InterPro" id="IPR003213">
    <property type="entry name" value="Cyt_c_oxidase_su6B"/>
</dbReference>
<evidence type="ECO:0000313" key="5">
    <source>
        <dbReference type="WBParaSite" id="sdigi.contig108.g4492.t1"/>
    </source>
</evidence>
<evidence type="ECO:0000313" key="4">
    <source>
        <dbReference type="Proteomes" id="UP000887581"/>
    </source>
</evidence>
<dbReference type="GO" id="GO:0005739">
    <property type="term" value="C:mitochondrion"/>
    <property type="evidence" value="ECO:0007669"/>
    <property type="project" value="UniProtKB-SubCell"/>
</dbReference>
<keyword evidence="2" id="KW-0496">Mitochondrion</keyword>
<sequence length="125" mass="15273">MSEKFCSQQKTLNERLEELKMKQHEYKARKPDAPEWFSREYNEKQQGPNSIFWTAPYDVRYPQCKVTRQCFDYYVDYHRCITLLGAKHEPCNFFRDVYSDICPSKWIQLWDKQVEQGIFPARFNR</sequence>
<organism evidence="4 5">
    <name type="scientific">Setaria digitata</name>
    <dbReference type="NCBI Taxonomy" id="48799"/>
    <lineage>
        <taxon>Eukaryota</taxon>
        <taxon>Metazoa</taxon>
        <taxon>Ecdysozoa</taxon>
        <taxon>Nematoda</taxon>
        <taxon>Chromadorea</taxon>
        <taxon>Rhabditida</taxon>
        <taxon>Spirurina</taxon>
        <taxon>Spiruromorpha</taxon>
        <taxon>Filarioidea</taxon>
        <taxon>Setariidae</taxon>
        <taxon>Setaria</taxon>
    </lineage>
</organism>
<dbReference type="WBParaSite" id="sdigi.contig108.g4492.t1">
    <property type="protein sequence ID" value="sdigi.contig108.g4492.t1"/>
    <property type="gene ID" value="sdigi.contig108.g4492"/>
</dbReference>
<dbReference type="Pfam" id="PF02297">
    <property type="entry name" value="COX6B"/>
    <property type="match status" value="1"/>
</dbReference>
<dbReference type="AlphaFoldDB" id="A0A915PII1"/>
<dbReference type="PANTHER" id="PTHR11387">
    <property type="entry name" value="CYTOCHROME C OXIDASE SUBUNIT 6B"/>
    <property type="match status" value="1"/>
</dbReference>
<keyword evidence="4" id="KW-1185">Reference proteome</keyword>
<keyword evidence="3" id="KW-1015">Disulfide bond</keyword>
<proteinExistence type="predicted"/>
<dbReference type="SUPFAM" id="SSF47694">
    <property type="entry name" value="Cytochrome c oxidase subunit h"/>
    <property type="match status" value="1"/>
</dbReference>
<dbReference type="CDD" id="cd00926">
    <property type="entry name" value="Cyt_c_Oxidase_VIb"/>
    <property type="match status" value="1"/>
</dbReference>
<dbReference type="InterPro" id="IPR036549">
    <property type="entry name" value="CX6/COA6-like_sf"/>
</dbReference>
<dbReference type="InterPro" id="IPR048280">
    <property type="entry name" value="COX6B-like"/>
</dbReference>
<comment type="subcellular location">
    <subcellularLocation>
        <location evidence="1">Mitochondrion</location>
    </subcellularLocation>
</comment>
<evidence type="ECO:0000256" key="3">
    <source>
        <dbReference type="ARBA" id="ARBA00023157"/>
    </source>
</evidence>
<evidence type="ECO:0000256" key="1">
    <source>
        <dbReference type="ARBA" id="ARBA00004173"/>
    </source>
</evidence>
<dbReference type="Gene3D" id="1.10.10.140">
    <property type="entry name" value="Cytochrome c oxidase, subunit VIb"/>
    <property type="match status" value="1"/>
</dbReference>
<accession>A0A915PII1</accession>
<reference evidence="5" key="1">
    <citation type="submission" date="2022-11" db="UniProtKB">
        <authorList>
            <consortium name="WormBaseParasite"/>
        </authorList>
    </citation>
    <scope>IDENTIFICATION</scope>
</reference>
<name>A0A915PII1_9BILA</name>
<dbReference type="GO" id="GO:0045277">
    <property type="term" value="C:respiratory chain complex IV"/>
    <property type="evidence" value="ECO:0007669"/>
    <property type="project" value="InterPro"/>
</dbReference>
<dbReference type="Proteomes" id="UP000887581">
    <property type="component" value="Unplaced"/>
</dbReference>
<protein>
    <submittedName>
        <fullName evidence="5">Cytochrome c oxidase subunit</fullName>
    </submittedName>
</protein>